<dbReference type="AlphaFoldDB" id="A0A1E5KWQ7"/>
<accession>A0A1E5KWQ7</accession>
<name>A0A1E5KWQ7_9ENTE</name>
<keyword evidence="5" id="KW-1133">Transmembrane helix</keyword>
<proteinExistence type="predicted"/>
<feature type="domain" description="Gram-positive cocci surface proteins LPxTG" evidence="6">
    <location>
        <begin position="40"/>
        <end position="77"/>
    </location>
</feature>
<dbReference type="Pfam" id="PF00746">
    <property type="entry name" value="Gram_pos_anchor"/>
    <property type="match status" value="1"/>
</dbReference>
<evidence type="ECO:0000259" key="6">
    <source>
        <dbReference type="Pfam" id="PF00746"/>
    </source>
</evidence>
<keyword evidence="2" id="KW-0964">Secreted</keyword>
<organism evidence="7 8">
    <name type="scientific">Enterococcus rivorum</name>
    <dbReference type="NCBI Taxonomy" id="762845"/>
    <lineage>
        <taxon>Bacteria</taxon>
        <taxon>Bacillati</taxon>
        <taxon>Bacillota</taxon>
        <taxon>Bacilli</taxon>
        <taxon>Lactobacillales</taxon>
        <taxon>Enterococcaceae</taxon>
        <taxon>Enterococcus</taxon>
    </lineage>
</organism>
<keyword evidence="3" id="KW-0732">Signal</keyword>
<dbReference type="EMBL" id="MIEK01000023">
    <property type="protein sequence ID" value="OEH82304.1"/>
    <property type="molecule type" value="Genomic_DNA"/>
</dbReference>
<dbReference type="Proteomes" id="UP000095256">
    <property type="component" value="Unassembled WGS sequence"/>
</dbReference>
<evidence type="ECO:0000313" key="8">
    <source>
        <dbReference type="Proteomes" id="UP000095256"/>
    </source>
</evidence>
<evidence type="ECO:0000256" key="2">
    <source>
        <dbReference type="ARBA" id="ARBA00022525"/>
    </source>
</evidence>
<evidence type="ECO:0000313" key="7">
    <source>
        <dbReference type="EMBL" id="OEH82304.1"/>
    </source>
</evidence>
<reference evidence="7 8" key="1">
    <citation type="submission" date="2016-09" db="EMBL/GenBank/DDBJ databases">
        <authorList>
            <person name="Capua I."/>
            <person name="De Benedictis P."/>
            <person name="Joannis T."/>
            <person name="Lombin L.H."/>
            <person name="Cattoli G."/>
        </authorList>
    </citation>
    <scope>NUCLEOTIDE SEQUENCE [LARGE SCALE GENOMIC DNA]</scope>
    <source>
        <strain evidence="7 8">LMG 25899</strain>
    </source>
</reference>
<keyword evidence="8" id="KW-1185">Reference proteome</keyword>
<evidence type="ECO:0000256" key="1">
    <source>
        <dbReference type="ARBA" id="ARBA00022512"/>
    </source>
</evidence>
<protein>
    <recommendedName>
        <fullName evidence="6">Gram-positive cocci surface proteins LPxTG domain-containing protein</fullName>
    </recommendedName>
</protein>
<keyword evidence="5" id="KW-0472">Membrane</keyword>
<evidence type="ECO:0000256" key="5">
    <source>
        <dbReference type="SAM" id="Phobius"/>
    </source>
</evidence>
<evidence type="ECO:0000256" key="3">
    <source>
        <dbReference type="ARBA" id="ARBA00022729"/>
    </source>
</evidence>
<dbReference type="InterPro" id="IPR019931">
    <property type="entry name" value="LPXTG_anchor"/>
</dbReference>
<keyword evidence="1" id="KW-0134">Cell wall</keyword>
<comment type="caution">
    <text evidence="7">The sequence shown here is derived from an EMBL/GenBank/DDBJ whole genome shotgun (WGS) entry which is preliminary data.</text>
</comment>
<keyword evidence="4" id="KW-0572">Peptidoglycan-anchor</keyword>
<dbReference type="RefSeq" id="WP_069698580.1">
    <property type="nucleotide sequence ID" value="NZ_JAGGMA010000001.1"/>
</dbReference>
<dbReference type="NCBIfam" id="TIGR01167">
    <property type="entry name" value="LPXTG_anchor"/>
    <property type="match status" value="1"/>
</dbReference>
<feature type="transmembrane region" description="Helical" evidence="5">
    <location>
        <begin position="54"/>
        <end position="75"/>
    </location>
</feature>
<sequence length="86" mass="9528">MCFRGEAVETTGKVIFYDNETKTSTSQSTETSTLQSIKKPEGKLKELPSTGEKISRGFFVGGIVLLFLGLFISIVRKVEMFEGDDK</sequence>
<gene>
    <name evidence="7" type="ORF">BCR26_02405</name>
</gene>
<evidence type="ECO:0000256" key="4">
    <source>
        <dbReference type="ARBA" id="ARBA00023088"/>
    </source>
</evidence>
<keyword evidence="5" id="KW-0812">Transmembrane</keyword>